<dbReference type="InterPro" id="IPR006408">
    <property type="entry name" value="P-type_ATPase_IIB"/>
</dbReference>
<dbReference type="STRING" id="1156394.T0RE72"/>
<feature type="domain" description="P-type ATPase A" evidence="16">
    <location>
        <begin position="1848"/>
        <end position="1943"/>
    </location>
</feature>
<feature type="transmembrane region" description="Helical" evidence="15">
    <location>
        <begin position="2626"/>
        <end position="2646"/>
    </location>
</feature>
<keyword evidence="3 15" id="KW-0109">Calcium transport</keyword>
<evidence type="ECO:0000313" key="19">
    <source>
        <dbReference type="EMBL" id="EQC30578.1"/>
    </source>
</evidence>
<dbReference type="RefSeq" id="XP_008615904.1">
    <property type="nucleotide sequence ID" value="XM_008617682.1"/>
</dbReference>
<dbReference type="InterPro" id="IPR044492">
    <property type="entry name" value="P_typ_ATPase_HD_dom"/>
</dbReference>
<dbReference type="PROSITE" id="PS00154">
    <property type="entry name" value="ATPASE_E1_E2"/>
    <property type="match status" value="1"/>
</dbReference>
<dbReference type="Proteomes" id="UP000030762">
    <property type="component" value="Unassembled WGS sequence"/>
</dbReference>
<evidence type="ECO:0000256" key="5">
    <source>
        <dbReference type="ARBA" id="ARBA00022723"/>
    </source>
</evidence>
<dbReference type="InterPro" id="IPR023214">
    <property type="entry name" value="HAD_sf"/>
</dbReference>
<dbReference type="InterPro" id="IPR004014">
    <property type="entry name" value="ATPase_P-typ_cation-transptr_N"/>
</dbReference>
<evidence type="ECO:0000256" key="1">
    <source>
        <dbReference type="ARBA" id="ARBA00004127"/>
    </source>
</evidence>
<evidence type="ECO:0000256" key="8">
    <source>
        <dbReference type="ARBA" id="ARBA00022840"/>
    </source>
</evidence>
<dbReference type="CDD" id="cd02081">
    <property type="entry name" value="P-type_ATPase_Ca_PMCA-like"/>
    <property type="match status" value="1"/>
</dbReference>
<dbReference type="SUPFAM" id="SSF81653">
    <property type="entry name" value="Calcium ATPase, transduction domain A"/>
    <property type="match status" value="1"/>
</dbReference>
<dbReference type="Gene3D" id="3.40.1110.10">
    <property type="entry name" value="Calcium-transporting ATPase, cytoplasmic domain N"/>
    <property type="match status" value="1"/>
</dbReference>
<keyword evidence="10" id="KW-1278">Translocase</keyword>
<evidence type="ECO:0000259" key="16">
    <source>
        <dbReference type="Pfam" id="PF00122"/>
    </source>
</evidence>
<feature type="transmembrane region" description="Helical" evidence="15">
    <location>
        <begin position="1996"/>
        <end position="2019"/>
    </location>
</feature>
<dbReference type="Pfam" id="PF00122">
    <property type="entry name" value="E1-E2_ATPase"/>
    <property type="match status" value="1"/>
</dbReference>
<keyword evidence="7 15" id="KW-0106">Calcium</keyword>
<proteinExistence type="inferred from homology"/>
<dbReference type="FunFam" id="1.20.1110.10:FF:000039">
    <property type="entry name" value="Calcium-transporting ATPase"/>
    <property type="match status" value="1"/>
</dbReference>
<evidence type="ECO:0000256" key="3">
    <source>
        <dbReference type="ARBA" id="ARBA00022568"/>
    </source>
</evidence>
<dbReference type="eggNOG" id="KOG1835">
    <property type="taxonomic scope" value="Eukaryota"/>
</dbReference>
<keyword evidence="20" id="KW-1185">Reference proteome</keyword>
<dbReference type="Pfam" id="PF11894">
    <property type="entry name" value="Nup192"/>
    <property type="match status" value="1"/>
</dbReference>
<dbReference type="GO" id="GO:0005886">
    <property type="term" value="C:plasma membrane"/>
    <property type="evidence" value="ECO:0007669"/>
    <property type="project" value="TreeGrafter"/>
</dbReference>
<feature type="transmembrane region" description="Helical" evidence="15">
    <location>
        <begin position="1811"/>
        <end position="1830"/>
    </location>
</feature>
<reference evidence="19 20" key="1">
    <citation type="submission" date="2012-04" db="EMBL/GenBank/DDBJ databases">
        <title>The Genome Sequence of Saprolegnia declina VS20.</title>
        <authorList>
            <consortium name="The Broad Institute Genome Sequencing Platform"/>
            <person name="Russ C."/>
            <person name="Nusbaum C."/>
            <person name="Tyler B."/>
            <person name="van West P."/>
            <person name="Dieguez-Uribeondo J."/>
            <person name="de Bruijn I."/>
            <person name="Tripathy S."/>
            <person name="Jiang R."/>
            <person name="Young S.K."/>
            <person name="Zeng Q."/>
            <person name="Gargeya S."/>
            <person name="Fitzgerald M."/>
            <person name="Haas B."/>
            <person name="Abouelleil A."/>
            <person name="Alvarado L."/>
            <person name="Arachchi H.M."/>
            <person name="Berlin A."/>
            <person name="Chapman S.B."/>
            <person name="Goldberg J."/>
            <person name="Griggs A."/>
            <person name="Gujja S."/>
            <person name="Hansen M."/>
            <person name="Howarth C."/>
            <person name="Imamovic A."/>
            <person name="Larimer J."/>
            <person name="McCowen C."/>
            <person name="Montmayeur A."/>
            <person name="Murphy C."/>
            <person name="Neiman D."/>
            <person name="Pearson M."/>
            <person name="Priest M."/>
            <person name="Roberts A."/>
            <person name="Saif S."/>
            <person name="Shea T."/>
            <person name="Sisk P."/>
            <person name="Sykes S."/>
            <person name="Wortman J."/>
            <person name="Nusbaum C."/>
            <person name="Birren B."/>
        </authorList>
    </citation>
    <scope>NUCLEOTIDE SEQUENCE [LARGE SCALE GENOMIC DNA]</scope>
    <source>
        <strain evidence="19 20">VS20</strain>
    </source>
</reference>
<dbReference type="InterPro" id="IPR006068">
    <property type="entry name" value="ATPase_P-typ_cation-transptr_C"/>
</dbReference>
<dbReference type="SUPFAM" id="SSF81665">
    <property type="entry name" value="Calcium ATPase, transmembrane domain M"/>
    <property type="match status" value="1"/>
</dbReference>
<evidence type="ECO:0000259" key="18">
    <source>
        <dbReference type="Pfam" id="PF00690"/>
    </source>
</evidence>
<evidence type="ECO:0000256" key="7">
    <source>
        <dbReference type="ARBA" id="ARBA00022837"/>
    </source>
</evidence>
<evidence type="ECO:0000256" key="15">
    <source>
        <dbReference type="RuleBase" id="RU361146"/>
    </source>
</evidence>
<evidence type="ECO:0000256" key="11">
    <source>
        <dbReference type="ARBA" id="ARBA00022989"/>
    </source>
</evidence>
<dbReference type="SUPFAM" id="SSF81660">
    <property type="entry name" value="Metal cation-transporting ATPase, ATP-binding domain N"/>
    <property type="match status" value="1"/>
</dbReference>
<dbReference type="Pfam" id="PF00690">
    <property type="entry name" value="Cation_ATPase_N"/>
    <property type="match status" value="1"/>
</dbReference>
<evidence type="ECO:0000259" key="17">
    <source>
        <dbReference type="Pfam" id="PF00689"/>
    </source>
</evidence>
<protein>
    <recommendedName>
        <fullName evidence="15">Calcium-transporting ATPase</fullName>
        <ecNumber evidence="15">7.2.2.10</ecNumber>
    </recommendedName>
</protein>
<dbReference type="SFLD" id="SFLDG00002">
    <property type="entry name" value="C1.7:_P-type_atpase_like"/>
    <property type="match status" value="1"/>
</dbReference>
<organism evidence="19 20">
    <name type="scientific">Saprolegnia diclina (strain VS20)</name>
    <dbReference type="NCBI Taxonomy" id="1156394"/>
    <lineage>
        <taxon>Eukaryota</taxon>
        <taxon>Sar</taxon>
        <taxon>Stramenopiles</taxon>
        <taxon>Oomycota</taxon>
        <taxon>Saprolegniomycetes</taxon>
        <taxon>Saprolegniales</taxon>
        <taxon>Saprolegniaceae</taxon>
        <taxon>Saprolegnia</taxon>
    </lineage>
</organism>
<dbReference type="InterPro" id="IPR008250">
    <property type="entry name" value="ATPase_P-typ_transduc_dom_A_sf"/>
</dbReference>
<keyword evidence="2 15" id="KW-0813">Transport</keyword>
<dbReference type="GO" id="GO:0005643">
    <property type="term" value="C:nuclear pore"/>
    <property type="evidence" value="ECO:0007669"/>
    <property type="project" value="InterPro"/>
</dbReference>
<comment type="similarity">
    <text evidence="15">Belongs to the cation transport ATPase (P-type) (TC 3.A.3) family.</text>
</comment>
<evidence type="ECO:0000256" key="13">
    <source>
        <dbReference type="ARBA" id="ARBA00023136"/>
    </source>
</evidence>
<evidence type="ECO:0000256" key="14">
    <source>
        <dbReference type="ARBA" id="ARBA00048694"/>
    </source>
</evidence>
<feature type="domain" description="Cation-transporting P-type ATPase C-terminal" evidence="17">
    <location>
        <begin position="2500"/>
        <end position="2676"/>
    </location>
</feature>
<feature type="transmembrane region" description="Helical" evidence="15">
    <location>
        <begin position="2552"/>
        <end position="2569"/>
    </location>
</feature>
<feature type="transmembrane region" description="Helical" evidence="15">
    <location>
        <begin position="2039"/>
        <end position="2066"/>
    </location>
</feature>
<dbReference type="InterPro" id="IPR018303">
    <property type="entry name" value="ATPase_P-typ_P_site"/>
</dbReference>
<dbReference type="InterPro" id="IPR059000">
    <property type="entry name" value="ATPase_P-type_domA"/>
</dbReference>
<feature type="transmembrane region" description="Helical" evidence="15">
    <location>
        <begin position="2475"/>
        <end position="2498"/>
    </location>
</feature>
<gene>
    <name evidence="19" type="ORF">SDRG_11636</name>
</gene>
<dbReference type="PANTHER" id="PTHR24093:SF369">
    <property type="entry name" value="CALCIUM-TRANSPORTING ATPASE"/>
    <property type="match status" value="1"/>
</dbReference>
<comment type="subcellular location">
    <subcellularLocation>
        <location evidence="1">Endomembrane system</location>
        <topology evidence="1">Multi-pass membrane protein</topology>
    </subcellularLocation>
    <subcellularLocation>
        <location evidence="15">Membrane</location>
        <topology evidence="15">Multi-pass membrane protein</topology>
    </subcellularLocation>
</comment>
<dbReference type="PRINTS" id="PR00121">
    <property type="entry name" value="NAKATPASE"/>
</dbReference>
<accession>T0RE72</accession>
<evidence type="ECO:0000256" key="9">
    <source>
        <dbReference type="ARBA" id="ARBA00022842"/>
    </source>
</evidence>
<sequence>MAGVVGPAADGSALLLVDVGSLRGHELQKEVSLLLLPQVDWSADFAATFDDAKDLLVAPLQFISGNVPVPADRTLLQKGSISVRSEASASPSTVPVIPAIQQQIIEMADELHLSEVSCLKYWILASEPDNRALVTHRNRLPPSLLRDNVPRAAREFLLTETNAVLTALFELLRARLEPTISAQKKDAILDYTNRLLQQDLLGHLCRALTDTIPTLLKNKTMHAMAMVWQKTIAECIFLIASSTLLLPSELKALVSLCQAIGSRVQATSGSVTTALQGALGLSTEESPYDVKEVACQLHSLSYAHAALASTLQTSSLRVHRSSGEAVSPSLAWTSDVGVATEILQLLKAPSTCKFHGVLFLLGAVGFAQHMAKLTFVSESDVTLLHDAGLKHNGLTLLVQLLFPFAPEGSTLLAMYEGAFEDFFSAYVSLLFPMHKNGSLLPTSTPTTTLPILNAALSAPDTLTQLLELGIALSQLHPTFASTFWSAHQSFLTASATLSQATNASRLAYMKLLSSCAPGCPELAYKHIKESPPPVTWKHFFAAIDNYRRVLSHEPTLPGSAPTTTSSSSTVGHRFQVAEVEALDAMLQIFQSVLGNRAIVHFFLDWPDSNVLLLFLSFLRCSIPSSLKGAVMQTLSRFVISAPLAQLLWQHLEAAQILTTTSSVANTGIQFELEQIESMQRTYPATNGFVALLRPLFEFEFPDECGSSYRVSGNRPYFDFVIEHVFLKMTTREFDNALDKWTLLENVLGLFHDVLQRYEPAPGDFVDEYVVLNMTNGSTQVLKPKASGFHLLSKLLTDSNVLRMLLGLLPSVDELESAYEAQHTAYTSDLCLQLVQPEDHVRPWNALSKRQDCVVLILDMLSLAMHKEERFLSLLRESRLQDRAAEPLASLLSRSPVHIVKVCKYLRYPHAPIATLAVQLLSLLSGNIPSPSRLVEIFVDAGVDGAMIDGVVASLMDPTSSLKTPLLDLLLANVQKPMPNLATFLLGWPTPALMAAAQGANALDAILLFLDNASLILAAPTLAEKCYRLLHVLLSSATTLPLTLQRLGRPTLNCFLFRQAQDMLPHLVASRVGAHRDQLALVQCRRWLLESLALWLFHAKCTEVASWLWTPSAPLLSLLNATPFSLAPPSRPSDAHSLGLAEQCTLEKNGQLLIDIPAFSALLERSETLAWTPVETRDKASNVANVLQWALSWNRYSERIGAEAQALGAWRKLVEVAVLQYAAPVAALHRTLDAVFSTLQTPGLVAHLVELAAKVTVAMSFQLRSAMADKAPLSAPQRRLLLERCTKAIQCTTTTSGNPAAGRRARSSLYTSYLHVLRYLEAHASSTSGGHLDVLTSSTPSATAVTVDAQFVALVCRDATDVTVPLTMGLAMNILESLPSASVLPLLQHQVPHLCGLFKNDVQASTLVLPSVLSLWTQMAGTKDGALALLQGGALRALMTVDLPSRPVKPHNGPLDAYLAADQAFYDQWLPVLRLLAALAASLPQHTELMELLVQSVGFHWKRVASSVKLLEATISLNHVTELSLMTFLLKTLAAFPSLLESGLGAAKVHKLTQRLLALLPFFGLHVLHGGWWTTLAPRTLSEQERSEILVDGKWSLFAQSALYASRLTLCHTMAFCRLRLQGAEKTTTLFANDEWNVWKRLLEAWKAALFVDGKATCDAAFHKETMVFLVEHMVALLTLHALQYENGAQAKSILTLLGTDFENYAFVHVLSRKLRETDDARVADAITALGGVDGLAAALDVRLDVGLKSAHTNDLAQRTATFGTNDLVVDLPLTLLARMRMTFEDVTLRILCGAGVVSLLLGGAQGAANDWIQGAWILLAVFSIVLVTAYQEHAKDAQFRALNRVKQDERIKVLRDGGPTLVRKFQLVVGDVVRLEVGDIVPADGLVFASHDLKLDESTMTGESTYVTKQIVLAGTQVMEGVGSMLVLCVGASTQAGMIASLVAGKALATPSSSTEKETNSDGYRAIETPRAADGVVTSKTVSEPASPLHGKLDAVMLLLGKVSVVVALLVFIALATRYSITTFAVDEPEWSQKHLQEYLTFFILGVTVLVVGIPEGLPLAVTIALSYSIKKMLLDNNLVRHLDACETMGSATTICSDKTGTLTTNRMTVVESYVGGTEFSSSADLGVALSPVAMAALCDGICLNSTAEILPPLKEGGKPEHTGNKTECALLQFAADMGVAYADVRKGGEIGHMITFSSAKKRMSVVVRVSATTCRVFTKGASEIVLELCTSQQRLDGSTIPMESHMKSHILSNVIEKYAGQAYRTLCLAYRDIDASMDDIKSWSDDEIERDLTCVAIVGIEDPVRDEVPGAIRQCNDAGIVVRMVTGDNIATAKSIALKCGILSPNDGSLVMEGTEFRRRVLDSNGNIIQSEFDKIWPMLRVLARSSPKDKYTLVSGLIASNVYPHGPQVVAVTGDGTNDAPALKKADVGFAMGICGTAVAKDASDIILMDDNFKSIVNAVKWGRNVYDSISKFLQFQLTVILTAVALTVFGSLFLAKTPLTAIQMLWFNLIMDLFASLALATEKPTDALLERKPYPRTKPLISKTMAKHIVGQSLFQVCLLLLLVFYGDELLDVPSGRDAPMPTKHYTMVFATFVFLQIFNEINARKLRDECNVFTGVGANHAFLALFLLQFIIQVIVTQFGGVAFSCEPLTSTQLMLALGLGALSLPVGLCLRLVPVLR</sequence>
<keyword evidence="8 15" id="KW-0067">ATP-binding</keyword>
<keyword evidence="9" id="KW-0460">Magnesium</keyword>
<dbReference type="Pfam" id="PF13246">
    <property type="entry name" value="Cation_ATPase"/>
    <property type="match status" value="1"/>
</dbReference>
<dbReference type="InterPro" id="IPR023299">
    <property type="entry name" value="ATPase_P-typ_cyto_dom_N"/>
</dbReference>
<dbReference type="EMBL" id="JH767174">
    <property type="protein sequence ID" value="EQC30578.1"/>
    <property type="molecule type" value="Genomic_DNA"/>
</dbReference>
<dbReference type="SFLD" id="SFLDF00027">
    <property type="entry name" value="p-type_atpase"/>
    <property type="match status" value="1"/>
</dbReference>
<dbReference type="GO" id="GO:0046872">
    <property type="term" value="F:metal ion binding"/>
    <property type="evidence" value="ECO:0007669"/>
    <property type="project" value="UniProtKB-KW"/>
</dbReference>
<dbReference type="InterPro" id="IPR001757">
    <property type="entry name" value="P_typ_ATPase"/>
</dbReference>
<evidence type="ECO:0000313" key="20">
    <source>
        <dbReference type="Proteomes" id="UP000030762"/>
    </source>
</evidence>
<dbReference type="VEuPathDB" id="FungiDB:SDRG_11636"/>
<feature type="transmembrane region" description="Helical" evidence="15">
    <location>
        <begin position="2658"/>
        <end position="2678"/>
    </location>
</feature>
<dbReference type="OrthoDB" id="2019644at2759"/>
<keyword evidence="12 15" id="KW-0406">Ion transport</keyword>
<dbReference type="Gene3D" id="3.40.50.1000">
    <property type="entry name" value="HAD superfamily/HAD-like"/>
    <property type="match status" value="1"/>
</dbReference>
<dbReference type="Gene3D" id="1.20.1110.10">
    <property type="entry name" value="Calcium-transporting ATPase, transmembrane domain"/>
    <property type="match status" value="2"/>
</dbReference>
<dbReference type="InterPro" id="IPR036412">
    <property type="entry name" value="HAD-like_sf"/>
</dbReference>
<keyword evidence="13 15" id="KW-0472">Membrane</keyword>
<evidence type="ECO:0000256" key="12">
    <source>
        <dbReference type="ARBA" id="ARBA00023065"/>
    </source>
</evidence>
<dbReference type="eggNOG" id="KOG0204">
    <property type="taxonomic scope" value="Eukaryota"/>
</dbReference>
<dbReference type="SUPFAM" id="SSF56784">
    <property type="entry name" value="HAD-like"/>
    <property type="match status" value="1"/>
</dbReference>
<dbReference type="InterPro" id="IPR021827">
    <property type="entry name" value="Nup186/Nup192/Nup205"/>
</dbReference>
<dbReference type="GO" id="GO:0005388">
    <property type="term" value="F:P-type calcium transporter activity"/>
    <property type="evidence" value="ECO:0007669"/>
    <property type="project" value="UniProtKB-EC"/>
</dbReference>
<comment type="catalytic activity">
    <reaction evidence="14 15">
        <text>Ca(2+)(in) + ATP + H2O = Ca(2+)(out) + ADP + phosphate + H(+)</text>
        <dbReference type="Rhea" id="RHEA:18105"/>
        <dbReference type="ChEBI" id="CHEBI:15377"/>
        <dbReference type="ChEBI" id="CHEBI:15378"/>
        <dbReference type="ChEBI" id="CHEBI:29108"/>
        <dbReference type="ChEBI" id="CHEBI:30616"/>
        <dbReference type="ChEBI" id="CHEBI:43474"/>
        <dbReference type="ChEBI" id="CHEBI:456216"/>
        <dbReference type="EC" id="7.2.2.10"/>
    </reaction>
</comment>
<evidence type="ECO:0000256" key="6">
    <source>
        <dbReference type="ARBA" id="ARBA00022741"/>
    </source>
</evidence>
<evidence type="ECO:0000256" key="2">
    <source>
        <dbReference type="ARBA" id="ARBA00022448"/>
    </source>
</evidence>
<comment type="function">
    <text evidence="15">Catalyzes the hydrolysis of ATP coupled with the transport of calcium.</text>
</comment>
<keyword evidence="4 15" id="KW-0812">Transmembrane</keyword>
<dbReference type="PRINTS" id="PR00119">
    <property type="entry name" value="CATATPASE"/>
</dbReference>
<dbReference type="GO" id="GO:0005524">
    <property type="term" value="F:ATP binding"/>
    <property type="evidence" value="ECO:0007669"/>
    <property type="project" value="UniProtKB-KW"/>
</dbReference>
<name>T0RE72_SAPDV</name>
<keyword evidence="6 15" id="KW-0547">Nucleotide-binding</keyword>
<dbReference type="Pfam" id="PF00689">
    <property type="entry name" value="Cation_ATPase_C"/>
    <property type="match status" value="1"/>
</dbReference>
<dbReference type="InParanoid" id="T0RE72"/>
<dbReference type="GeneID" id="19952363"/>
<dbReference type="InterPro" id="IPR023298">
    <property type="entry name" value="ATPase_P-typ_TM_dom_sf"/>
</dbReference>
<evidence type="ECO:0000256" key="4">
    <source>
        <dbReference type="ARBA" id="ARBA00022692"/>
    </source>
</evidence>
<dbReference type="SFLD" id="SFLDS00003">
    <property type="entry name" value="Haloacid_Dehalogenase"/>
    <property type="match status" value="1"/>
</dbReference>
<dbReference type="PANTHER" id="PTHR24093">
    <property type="entry name" value="CATION TRANSPORTING ATPASE"/>
    <property type="match status" value="1"/>
</dbReference>
<dbReference type="EC" id="7.2.2.10" evidence="15"/>
<evidence type="ECO:0000256" key="10">
    <source>
        <dbReference type="ARBA" id="ARBA00022967"/>
    </source>
</evidence>
<keyword evidence="5" id="KW-0479">Metal-binding</keyword>
<dbReference type="NCBIfam" id="TIGR01494">
    <property type="entry name" value="ATPase_P-type"/>
    <property type="match status" value="2"/>
</dbReference>
<keyword evidence="11 15" id="KW-1133">Transmembrane helix</keyword>
<comment type="caution">
    <text evidence="15">Lacks conserved residue(s) required for the propagation of feature annotation.</text>
</comment>
<dbReference type="NCBIfam" id="TIGR01517">
    <property type="entry name" value="ATPase-IIB_Ca"/>
    <property type="match status" value="1"/>
</dbReference>
<dbReference type="Gene3D" id="2.70.150.10">
    <property type="entry name" value="Calcium-transporting ATPase, cytoplasmic transduction domain A"/>
    <property type="match status" value="1"/>
</dbReference>
<feature type="domain" description="Cation-transporting P-type ATPase N-terminal" evidence="18">
    <location>
        <begin position="1729"/>
        <end position="1798"/>
    </location>
</feature>
<dbReference type="GO" id="GO:0016887">
    <property type="term" value="F:ATP hydrolysis activity"/>
    <property type="evidence" value="ECO:0007669"/>
    <property type="project" value="InterPro"/>
</dbReference>
<feature type="transmembrane region" description="Helical" evidence="15">
    <location>
        <begin position="2589"/>
        <end position="2605"/>
    </location>
</feature>